<dbReference type="PATRIC" id="fig|1434108.4.peg.2201"/>
<organism evidence="1 2">
    <name type="scientific">Methanosarcina barkeri MS</name>
    <dbReference type="NCBI Taxonomy" id="1434108"/>
    <lineage>
        <taxon>Archaea</taxon>
        <taxon>Methanobacteriati</taxon>
        <taxon>Methanobacteriota</taxon>
        <taxon>Stenosarchaea group</taxon>
        <taxon>Methanomicrobia</taxon>
        <taxon>Methanosarcinales</taxon>
        <taxon>Methanosarcinaceae</taxon>
        <taxon>Methanosarcina</taxon>
    </lineage>
</organism>
<protein>
    <recommendedName>
        <fullName evidence="3">Secreted metalloprotease</fullName>
    </recommendedName>
</protein>
<dbReference type="Proteomes" id="UP000033033">
    <property type="component" value="Chromosome"/>
</dbReference>
<dbReference type="EMBL" id="CP009528">
    <property type="protein sequence ID" value="AKB54737.1"/>
    <property type="molecule type" value="Genomic_DNA"/>
</dbReference>
<dbReference type="KEGG" id="mby:MSBRM_1739"/>
<dbReference type="HOGENOM" id="CLU_022018_0_0_2"/>
<dbReference type="InterPro" id="IPR008757">
    <property type="entry name" value="Peptidase_M6-like_domain"/>
</dbReference>
<dbReference type="RefSeq" id="WP_048117571.1">
    <property type="nucleotide sequence ID" value="NZ_CP009528.1"/>
</dbReference>
<dbReference type="AlphaFoldDB" id="A0A0E3QVQ3"/>
<gene>
    <name evidence="1" type="ORF">MSBRM_1739</name>
</gene>
<reference evidence="1 2" key="1">
    <citation type="submission" date="2014-07" db="EMBL/GenBank/DDBJ databases">
        <title>Methanogenic archaea and the global carbon cycle.</title>
        <authorList>
            <person name="Henriksen J.R."/>
            <person name="Luke J."/>
            <person name="Reinhart S."/>
            <person name="Benedict M.N."/>
            <person name="Youngblut N.D."/>
            <person name="Metcalf M.E."/>
            <person name="Whitaker R.J."/>
            <person name="Metcalf W.W."/>
        </authorList>
    </citation>
    <scope>NUCLEOTIDE SEQUENCE [LARGE SCALE GENOMIC DNA]</scope>
    <source>
        <strain evidence="1 2">MS</strain>
    </source>
</reference>
<dbReference type="GO" id="GO:0006508">
    <property type="term" value="P:proteolysis"/>
    <property type="evidence" value="ECO:0007669"/>
    <property type="project" value="InterPro"/>
</dbReference>
<evidence type="ECO:0008006" key="3">
    <source>
        <dbReference type="Google" id="ProtNLM"/>
    </source>
</evidence>
<evidence type="ECO:0000313" key="1">
    <source>
        <dbReference type="EMBL" id="AKB54737.1"/>
    </source>
</evidence>
<evidence type="ECO:0000313" key="2">
    <source>
        <dbReference type="Proteomes" id="UP000033033"/>
    </source>
</evidence>
<dbReference type="STRING" id="1434108.MSBRM_1739"/>
<dbReference type="PANTHER" id="PTHR41775:SF1">
    <property type="entry name" value="PEPTIDASE M6-LIKE DOMAIN-CONTAINING PROTEIN"/>
    <property type="match status" value="1"/>
</dbReference>
<dbReference type="NCBIfam" id="TIGR03296">
    <property type="entry name" value="M6dom_TIGR03296"/>
    <property type="match status" value="1"/>
</dbReference>
<sequence length="542" mass="61477">MSAITGEILTFSQEKGPDVKLKVFGDEFYSRYENLDGYTVVYDIDLGQFCYAYLIKGEFVSSGVDLSRAPPEKIWRHLKESEQVRNSKFETRYARMNPPAELYRPVANLRTFGPNKGLLEGRRLSEGDIKGLTILVQFKDVKSNVTQEDVDRMLNGENYTENGNFCSAREYFRLMSGGKLNYTNVVVGPITLSKNRQYYANHLLVEEALDMAIDSGVDLKIFDSQDEGIVDAINFLYAGQTQYIGELWPHNYFLKLKRGNMKTHFYMLSSLGRSKEDMSIGTFCHENGHMLCRWPDLYDYGVRDGDFEKSAGLGYYCLMSAGNHNNNGRVPSPVCAYLRYLVGWCDNVVRLTRPEKYQTVHGDYNTVHIFESRKRHEDFCNEYFLIENRSQLDLDKDIPSSGLAIYHCDILGSNEWQGGTPTKHYQCGLLQADGHLDLETNRNMGDDMDLFKETTATAISHSTLPSSNLWDGSESGLTISNISTPGQIITFQVGTSEVRPAIQAIKPSIKEKEIPRHAELIKIMEEAQVKIDEGLEKLKAIA</sequence>
<dbReference type="PANTHER" id="PTHR41775">
    <property type="entry name" value="SECRETED PROTEIN-RELATED"/>
    <property type="match status" value="1"/>
</dbReference>
<proteinExistence type="predicted"/>
<accession>A0A0E3QVQ3</accession>
<name>A0A0E3QVQ3_METBA</name>
<keyword evidence="2" id="KW-1185">Reference proteome</keyword>
<dbReference type="GO" id="GO:0008233">
    <property type="term" value="F:peptidase activity"/>
    <property type="evidence" value="ECO:0007669"/>
    <property type="project" value="InterPro"/>
</dbReference>
<dbReference type="GeneID" id="24845006"/>